<reference evidence="1 2" key="1">
    <citation type="journal article" date="2024" name="BMC Genomics">
        <title>De novo assembly and annotation of Popillia japonica's genome with initial clues to its potential as an invasive pest.</title>
        <authorList>
            <person name="Cucini C."/>
            <person name="Boschi S."/>
            <person name="Funari R."/>
            <person name="Cardaioli E."/>
            <person name="Iannotti N."/>
            <person name="Marturano G."/>
            <person name="Paoli F."/>
            <person name="Bruttini M."/>
            <person name="Carapelli A."/>
            <person name="Frati F."/>
            <person name="Nardi F."/>
        </authorList>
    </citation>
    <scope>NUCLEOTIDE SEQUENCE [LARGE SCALE GENOMIC DNA]</scope>
    <source>
        <strain evidence="1">DMR45628</strain>
    </source>
</reference>
<evidence type="ECO:0000313" key="2">
    <source>
        <dbReference type="Proteomes" id="UP001458880"/>
    </source>
</evidence>
<name>A0AAW1KKZ5_POPJA</name>
<organism evidence="1 2">
    <name type="scientific">Popillia japonica</name>
    <name type="common">Japanese beetle</name>
    <dbReference type="NCBI Taxonomy" id="7064"/>
    <lineage>
        <taxon>Eukaryota</taxon>
        <taxon>Metazoa</taxon>
        <taxon>Ecdysozoa</taxon>
        <taxon>Arthropoda</taxon>
        <taxon>Hexapoda</taxon>
        <taxon>Insecta</taxon>
        <taxon>Pterygota</taxon>
        <taxon>Neoptera</taxon>
        <taxon>Endopterygota</taxon>
        <taxon>Coleoptera</taxon>
        <taxon>Polyphaga</taxon>
        <taxon>Scarabaeiformia</taxon>
        <taxon>Scarabaeidae</taxon>
        <taxon>Rutelinae</taxon>
        <taxon>Popillia</taxon>
    </lineage>
</organism>
<keyword evidence="2" id="KW-1185">Reference proteome</keyword>
<dbReference type="AlphaFoldDB" id="A0AAW1KKZ5"/>
<dbReference type="Proteomes" id="UP001458880">
    <property type="component" value="Unassembled WGS sequence"/>
</dbReference>
<proteinExistence type="predicted"/>
<protein>
    <submittedName>
        <fullName evidence="1">Uncharacterized protein</fullName>
    </submittedName>
</protein>
<comment type="caution">
    <text evidence="1">The sequence shown here is derived from an EMBL/GenBank/DDBJ whole genome shotgun (WGS) entry which is preliminary data.</text>
</comment>
<dbReference type="EMBL" id="JASPKY010000215">
    <property type="protein sequence ID" value="KAK9719894.1"/>
    <property type="molecule type" value="Genomic_DNA"/>
</dbReference>
<sequence>MVHLLNNSLITVRKYATPTAFCVLTHAIGICCSKKYERVHLGARRDRQQSEPHGVHHYIMRAERPCQYYCSHTSRGATERIKWDAVKGTKIKCLRNKYTNSSSAKTGRLKKYTYVIDSIEL</sequence>
<accession>A0AAW1KKZ5</accession>
<gene>
    <name evidence="1" type="ORF">QE152_g22397</name>
</gene>
<evidence type="ECO:0000313" key="1">
    <source>
        <dbReference type="EMBL" id="KAK9719894.1"/>
    </source>
</evidence>